<evidence type="ECO:0000313" key="6">
    <source>
        <dbReference type="Proteomes" id="UP001210380"/>
    </source>
</evidence>
<reference evidence="5 6" key="1">
    <citation type="submission" date="2022-11" db="EMBL/GenBank/DDBJ databases">
        <title>Draft genome sequence of Saccharopolyspora sp. WRP15-2 isolated from rhizosphere soils of wild rice in Thailand.</title>
        <authorList>
            <person name="Duangmal K."/>
            <person name="Kammanee S."/>
            <person name="Muangham S."/>
        </authorList>
    </citation>
    <scope>NUCLEOTIDE SEQUENCE [LARGE SCALE GENOMIC DNA]</scope>
    <source>
        <strain evidence="5 6">WRP15-2</strain>
    </source>
</reference>
<evidence type="ECO:0000259" key="4">
    <source>
        <dbReference type="PROSITE" id="PS50995"/>
    </source>
</evidence>
<evidence type="ECO:0000256" key="3">
    <source>
        <dbReference type="ARBA" id="ARBA00023163"/>
    </source>
</evidence>
<gene>
    <name evidence="5" type="ORF">OU415_27010</name>
</gene>
<dbReference type="Pfam" id="PF01047">
    <property type="entry name" value="MarR"/>
    <property type="match status" value="1"/>
</dbReference>
<dbReference type="PROSITE" id="PS50995">
    <property type="entry name" value="HTH_MARR_2"/>
    <property type="match status" value="1"/>
</dbReference>
<dbReference type="SUPFAM" id="SSF46785">
    <property type="entry name" value="Winged helix' DNA-binding domain"/>
    <property type="match status" value="1"/>
</dbReference>
<dbReference type="PRINTS" id="PR00598">
    <property type="entry name" value="HTHMARR"/>
</dbReference>
<accession>A0ABT4V6U4</accession>
<comment type="caution">
    <text evidence="5">The sequence shown here is derived from an EMBL/GenBank/DDBJ whole genome shotgun (WGS) entry which is preliminary data.</text>
</comment>
<keyword evidence="2" id="KW-0238">DNA-binding</keyword>
<evidence type="ECO:0000256" key="1">
    <source>
        <dbReference type="ARBA" id="ARBA00023015"/>
    </source>
</evidence>
<evidence type="ECO:0000313" key="5">
    <source>
        <dbReference type="EMBL" id="MDA3629109.1"/>
    </source>
</evidence>
<protein>
    <submittedName>
        <fullName evidence="5">MarR family transcriptional regulator</fullName>
    </submittedName>
</protein>
<sequence length="167" mass="19378">MADAVDEIQRRWRRERPDLDADLWPVGIVGRVQRLNRVLERELKKFNSAHGIETWEFDVLTTLRRSGEPYELTAGALLKAMMVTSGAITNRIDRLESKGWVERVRDDVDRRSVRIRLTDEGNRIVDEIFGLHLANEARLLPELGEEQYEQLSGLLRTLLEHFGDTEL</sequence>
<dbReference type="InterPro" id="IPR036388">
    <property type="entry name" value="WH-like_DNA-bd_sf"/>
</dbReference>
<organism evidence="5 6">
    <name type="scientific">Saccharopolyspora oryzae</name>
    <dbReference type="NCBI Taxonomy" id="2997343"/>
    <lineage>
        <taxon>Bacteria</taxon>
        <taxon>Bacillati</taxon>
        <taxon>Actinomycetota</taxon>
        <taxon>Actinomycetes</taxon>
        <taxon>Pseudonocardiales</taxon>
        <taxon>Pseudonocardiaceae</taxon>
        <taxon>Saccharopolyspora</taxon>
    </lineage>
</organism>
<dbReference type="PANTHER" id="PTHR42756:SF1">
    <property type="entry name" value="TRANSCRIPTIONAL REPRESSOR OF EMRAB OPERON"/>
    <property type="match status" value="1"/>
</dbReference>
<proteinExistence type="predicted"/>
<keyword evidence="3" id="KW-0804">Transcription</keyword>
<dbReference type="InterPro" id="IPR036390">
    <property type="entry name" value="WH_DNA-bd_sf"/>
</dbReference>
<dbReference type="EMBL" id="JAQGLA010000059">
    <property type="protein sequence ID" value="MDA3629109.1"/>
    <property type="molecule type" value="Genomic_DNA"/>
</dbReference>
<name>A0ABT4V6U4_9PSEU</name>
<keyword evidence="1" id="KW-0805">Transcription regulation</keyword>
<dbReference type="InterPro" id="IPR023187">
    <property type="entry name" value="Tscrpt_reg_MarR-type_CS"/>
</dbReference>
<evidence type="ECO:0000256" key="2">
    <source>
        <dbReference type="ARBA" id="ARBA00023125"/>
    </source>
</evidence>
<dbReference type="RefSeq" id="WP_270952073.1">
    <property type="nucleotide sequence ID" value="NZ_JAQGLA010000059.1"/>
</dbReference>
<dbReference type="PANTHER" id="PTHR42756">
    <property type="entry name" value="TRANSCRIPTIONAL REGULATOR, MARR"/>
    <property type="match status" value="1"/>
</dbReference>
<dbReference type="PROSITE" id="PS01117">
    <property type="entry name" value="HTH_MARR_1"/>
    <property type="match status" value="1"/>
</dbReference>
<feature type="domain" description="HTH marR-type" evidence="4">
    <location>
        <begin position="25"/>
        <end position="160"/>
    </location>
</feature>
<dbReference type="SMART" id="SM00347">
    <property type="entry name" value="HTH_MARR"/>
    <property type="match status" value="1"/>
</dbReference>
<dbReference type="InterPro" id="IPR000835">
    <property type="entry name" value="HTH_MarR-typ"/>
</dbReference>
<dbReference type="Proteomes" id="UP001210380">
    <property type="component" value="Unassembled WGS sequence"/>
</dbReference>
<keyword evidence="6" id="KW-1185">Reference proteome</keyword>
<dbReference type="Gene3D" id="1.10.10.10">
    <property type="entry name" value="Winged helix-like DNA-binding domain superfamily/Winged helix DNA-binding domain"/>
    <property type="match status" value="1"/>
</dbReference>